<keyword evidence="2 8" id="KW-0645">Protease</keyword>
<dbReference type="SUPFAM" id="SSF143081">
    <property type="entry name" value="BB1717-like"/>
    <property type="match status" value="1"/>
</dbReference>
<dbReference type="EC" id="3.4.-.-" evidence="8"/>
<evidence type="ECO:0000256" key="7">
    <source>
        <dbReference type="ARBA" id="ARBA00023239"/>
    </source>
</evidence>
<dbReference type="PANTHER" id="PTHR13604">
    <property type="entry name" value="DC12-RELATED"/>
    <property type="match status" value="1"/>
</dbReference>
<dbReference type="PANTHER" id="PTHR13604:SF0">
    <property type="entry name" value="ABASIC SITE PROCESSING PROTEIN HMCES"/>
    <property type="match status" value="1"/>
</dbReference>
<dbReference type="Gene3D" id="3.90.1680.10">
    <property type="entry name" value="SOS response associated peptidase-like"/>
    <property type="match status" value="1"/>
</dbReference>
<evidence type="ECO:0000313" key="9">
    <source>
        <dbReference type="EMBL" id="RCW61238.1"/>
    </source>
</evidence>
<evidence type="ECO:0000313" key="10">
    <source>
        <dbReference type="Proteomes" id="UP000253647"/>
    </source>
</evidence>
<evidence type="ECO:0000256" key="4">
    <source>
        <dbReference type="ARBA" id="ARBA00022801"/>
    </source>
</evidence>
<keyword evidence="6" id="KW-0238">DNA-binding</keyword>
<evidence type="ECO:0000256" key="3">
    <source>
        <dbReference type="ARBA" id="ARBA00022763"/>
    </source>
</evidence>
<evidence type="ECO:0000256" key="6">
    <source>
        <dbReference type="ARBA" id="ARBA00023125"/>
    </source>
</evidence>
<comment type="caution">
    <text evidence="9">The sequence shown here is derived from an EMBL/GenBank/DDBJ whole genome shotgun (WGS) entry which is preliminary data.</text>
</comment>
<evidence type="ECO:0000256" key="1">
    <source>
        <dbReference type="ARBA" id="ARBA00008136"/>
    </source>
</evidence>
<dbReference type="GO" id="GO:0003697">
    <property type="term" value="F:single-stranded DNA binding"/>
    <property type="evidence" value="ECO:0007669"/>
    <property type="project" value="InterPro"/>
</dbReference>
<dbReference type="Proteomes" id="UP000253647">
    <property type="component" value="Unassembled WGS sequence"/>
</dbReference>
<keyword evidence="4 8" id="KW-0378">Hydrolase</keyword>
<keyword evidence="5" id="KW-0190">Covalent protein-DNA linkage</keyword>
<dbReference type="InterPro" id="IPR003738">
    <property type="entry name" value="SRAP"/>
</dbReference>
<dbReference type="GO" id="GO:0016829">
    <property type="term" value="F:lyase activity"/>
    <property type="evidence" value="ECO:0007669"/>
    <property type="project" value="UniProtKB-KW"/>
</dbReference>
<evidence type="ECO:0000256" key="2">
    <source>
        <dbReference type="ARBA" id="ARBA00022670"/>
    </source>
</evidence>
<keyword evidence="3" id="KW-0227">DNA damage</keyword>
<evidence type="ECO:0000256" key="8">
    <source>
        <dbReference type="RuleBase" id="RU364100"/>
    </source>
</evidence>
<organism evidence="9 10">
    <name type="scientific">Marinobacter nauticus</name>
    <name type="common">Marinobacter hydrocarbonoclasticus</name>
    <name type="synonym">Marinobacter aquaeolei</name>
    <dbReference type="NCBI Taxonomy" id="2743"/>
    <lineage>
        <taxon>Bacteria</taxon>
        <taxon>Pseudomonadati</taxon>
        <taxon>Pseudomonadota</taxon>
        <taxon>Gammaproteobacteria</taxon>
        <taxon>Pseudomonadales</taxon>
        <taxon>Marinobacteraceae</taxon>
        <taxon>Marinobacter</taxon>
    </lineage>
</organism>
<dbReference type="InterPro" id="IPR036590">
    <property type="entry name" value="SRAP-like"/>
</dbReference>
<evidence type="ECO:0000256" key="5">
    <source>
        <dbReference type="ARBA" id="ARBA00023124"/>
    </source>
</evidence>
<dbReference type="GO" id="GO:0006508">
    <property type="term" value="P:proteolysis"/>
    <property type="evidence" value="ECO:0007669"/>
    <property type="project" value="UniProtKB-KW"/>
</dbReference>
<dbReference type="GO" id="GO:0008233">
    <property type="term" value="F:peptidase activity"/>
    <property type="evidence" value="ECO:0007669"/>
    <property type="project" value="UniProtKB-KW"/>
</dbReference>
<dbReference type="GO" id="GO:0106300">
    <property type="term" value="P:protein-DNA covalent cross-linking repair"/>
    <property type="evidence" value="ECO:0007669"/>
    <property type="project" value="InterPro"/>
</dbReference>
<dbReference type="EMBL" id="QPJI01000042">
    <property type="protein sequence ID" value="RCW61238.1"/>
    <property type="molecule type" value="Genomic_DNA"/>
</dbReference>
<proteinExistence type="inferred from homology"/>
<sequence length="246" mass="28048">MKRRGRQGFYKAAGRISSGQRLNMCGRFVFHTPLNLIARRYWDYQMATGNMVARYNIAPGTQIASIRQTPSGEPRFDYAWWGFRPSWADKKAPAPINARIESIKTSRYFQEAFNHQRCVIPANGWYEWKRLENGQKQPYYITCPDLERGEALFFAGLYTPTGEGTSLRVAIITEPATKKIHHIHDRQPTLVHPGSLSQWLDPAQTADELRGKIRRTSGDSLAYWLVSTDVNRSSPDNNGSSLIDPL</sequence>
<protein>
    <recommendedName>
        <fullName evidence="8">Abasic site processing protein</fullName>
        <ecNumber evidence="8">3.4.-.-</ecNumber>
    </recommendedName>
</protein>
<reference evidence="9 10" key="1">
    <citation type="submission" date="2018-07" db="EMBL/GenBank/DDBJ databases">
        <title>Freshwater and sediment microbial communities from various areas in North America, analyzing microbe dynamics in response to fracking.</title>
        <authorList>
            <person name="Lamendella R."/>
        </authorList>
    </citation>
    <scope>NUCLEOTIDE SEQUENCE [LARGE SCALE GENOMIC DNA]</scope>
    <source>
        <strain evidence="9 10">105B</strain>
    </source>
</reference>
<dbReference type="AlphaFoldDB" id="A0A368X2L2"/>
<name>A0A368X2L2_MARNT</name>
<comment type="similarity">
    <text evidence="1 8">Belongs to the SOS response-associated peptidase family.</text>
</comment>
<keyword evidence="7" id="KW-0456">Lyase</keyword>
<dbReference type="Pfam" id="PF02586">
    <property type="entry name" value="SRAP"/>
    <property type="match status" value="1"/>
</dbReference>
<accession>A0A368X2L2</accession>
<gene>
    <name evidence="9" type="ORF">DET61_1423</name>
</gene>